<dbReference type="SMART" id="SM01035">
    <property type="entry name" value="BOP1NT"/>
    <property type="match status" value="1"/>
</dbReference>
<dbReference type="SUPFAM" id="SSF50978">
    <property type="entry name" value="WD40 repeat-like"/>
    <property type="match status" value="1"/>
</dbReference>
<dbReference type="EMBL" id="DS985242">
    <property type="protein sequence ID" value="EDV27649.1"/>
    <property type="molecule type" value="Genomic_DNA"/>
</dbReference>
<dbReference type="HAMAP" id="MF_03027">
    <property type="entry name" value="BOP1"/>
    <property type="match status" value="1"/>
</dbReference>
<comment type="subcellular location">
    <subcellularLocation>
        <location evidence="1">Nucleus</location>
        <location evidence="1">Nucleolus</location>
    </subcellularLocation>
</comment>
<feature type="repeat" description="WD" evidence="8">
    <location>
        <begin position="274"/>
        <end position="315"/>
    </location>
</feature>
<keyword evidence="5" id="KW-0677">Repeat</keyword>
<dbReference type="Pfam" id="PF08145">
    <property type="entry name" value="BOP1NT"/>
    <property type="match status" value="1"/>
</dbReference>
<dbReference type="Gene3D" id="2.130.10.10">
    <property type="entry name" value="YVTN repeat-like/Quinoprotein amine dehydrogenase"/>
    <property type="match status" value="1"/>
</dbReference>
<dbReference type="HOGENOM" id="CLU_011390_2_0_1"/>
<keyword evidence="4 8" id="KW-0853">WD repeat</keyword>
<feature type="repeat" description="WD" evidence="8">
    <location>
        <begin position="580"/>
        <end position="612"/>
    </location>
</feature>
<dbReference type="OrthoDB" id="5571054at2759"/>
<reference evidence="10 11" key="1">
    <citation type="journal article" date="2008" name="Nature">
        <title>The Trichoplax genome and the nature of placozoans.</title>
        <authorList>
            <person name="Srivastava M."/>
            <person name="Begovic E."/>
            <person name="Chapman J."/>
            <person name="Putnam N.H."/>
            <person name="Hellsten U."/>
            <person name="Kawashima T."/>
            <person name="Kuo A."/>
            <person name="Mitros T."/>
            <person name="Salamov A."/>
            <person name="Carpenter M.L."/>
            <person name="Signorovitch A.Y."/>
            <person name="Moreno M.A."/>
            <person name="Kamm K."/>
            <person name="Grimwood J."/>
            <person name="Schmutz J."/>
            <person name="Shapiro H."/>
            <person name="Grigoriev I.V."/>
            <person name="Buss L.W."/>
            <person name="Schierwater B."/>
            <person name="Dellaporta S.L."/>
            <person name="Rokhsar D.S."/>
        </authorList>
    </citation>
    <scope>NUCLEOTIDE SEQUENCE [LARGE SCALE GENOMIC DNA]</scope>
    <source>
        <strain evidence="10 11">Grell-BS-1999</strain>
    </source>
</reference>
<proteinExistence type="inferred from homology"/>
<dbReference type="InterPro" id="IPR036322">
    <property type="entry name" value="WD40_repeat_dom_sf"/>
</dbReference>
<dbReference type="GeneID" id="6751254"/>
<dbReference type="SMART" id="SM00320">
    <property type="entry name" value="WD40"/>
    <property type="match status" value="6"/>
</dbReference>
<evidence type="ECO:0000256" key="7">
    <source>
        <dbReference type="ARBA" id="ARBA00055102"/>
    </source>
</evidence>
<dbReference type="FunFam" id="2.130.10.10:FF:000061">
    <property type="entry name" value="Ribosome biogenesis protein BOP1 homolog"/>
    <property type="match status" value="1"/>
</dbReference>
<evidence type="ECO:0000259" key="9">
    <source>
        <dbReference type="SMART" id="SM01035"/>
    </source>
</evidence>
<accession>B3RPK2</accession>
<dbReference type="Pfam" id="PF00400">
    <property type="entry name" value="WD40"/>
    <property type="match status" value="3"/>
</dbReference>
<dbReference type="PROSITE" id="PS50082">
    <property type="entry name" value="WD_REPEATS_2"/>
    <property type="match status" value="2"/>
</dbReference>
<evidence type="ECO:0000256" key="1">
    <source>
        <dbReference type="ARBA" id="ARBA00004604"/>
    </source>
</evidence>
<evidence type="ECO:0000256" key="6">
    <source>
        <dbReference type="ARBA" id="ARBA00023242"/>
    </source>
</evidence>
<name>B3RPK2_TRIAD</name>
<evidence type="ECO:0000256" key="2">
    <source>
        <dbReference type="ARBA" id="ARBA00022517"/>
    </source>
</evidence>
<dbReference type="InterPro" id="IPR012953">
    <property type="entry name" value="BOP1_N_dom"/>
</dbReference>
<evidence type="ECO:0000313" key="10">
    <source>
        <dbReference type="EMBL" id="EDV27649.1"/>
    </source>
</evidence>
<dbReference type="InterPro" id="IPR001680">
    <property type="entry name" value="WD40_rpt"/>
</dbReference>
<evidence type="ECO:0000256" key="4">
    <source>
        <dbReference type="ARBA" id="ARBA00022574"/>
    </source>
</evidence>
<dbReference type="GO" id="GO:0043021">
    <property type="term" value="F:ribonucleoprotein complex binding"/>
    <property type="evidence" value="ECO:0000318"/>
    <property type="project" value="GO_Central"/>
</dbReference>
<dbReference type="PROSITE" id="PS00678">
    <property type="entry name" value="WD_REPEATS_1"/>
    <property type="match status" value="1"/>
</dbReference>
<dbReference type="AlphaFoldDB" id="B3RPK2"/>
<dbReference type="PROSITE" id="PS50294">
    <property type="entry name" value="WD_REPEATS_REGION"/>
    <property type="match status" value="2"/>
</dbReference>
<dbReference type="GO" id="GO:0070545">
    <property type="term" value="C:PeBoW complex"/>
    <property type="evidence" value="ECO:0000318"/>
    <property type="project" value="GO_Central"/>
</dbReference>
<dbReference type="eggNOG" id="KOG0650">
    <property type="taxonomic scope" value="Eukaryota"/>
</dbReference>
<dbReference type="InParanoid" id="B3RPK2"/>
<dbReference type="RefSeq" id="XP_002109483.1">
    <property type="nucleotide sequence ID" value="XM_002109447.1"/>
</dbReference>
<dbReference type="PANTHER" id="PTHR17605:SF0">
    <property type="entry name" value="RIBOSOME BIOGENESIS PROTEIN BOP1"/>
    <property type="match status" value="1"/>
</dbReference>
<dbReference type="InterPro" id="IPR028598">
    <property type="entry name" value="BOP1/Erb1"/>
</dbReference>
<dbReference type="InterPro" id="IPR015943">
    <property type="entry name" value="WD40/YVTN_repeat-like_dom_sf"/>
</dbReference>
<keyword evidence="11" id="KW-1185">Reference proteome</keyword>
<dbReference type="CDD" id="cd00200">
    <property type="entry name" value="WD40"/>
    <property type="match status" value="1"/>
</dbReference>
<dbReference type="GO" id="GO:0000463">
    <property type="term" value="P:maturation of LSU-rRNA from tricistronic rRNA transcript (SSU-rRNA, 5.8S rRNA, LSU-rRNA)"/>
    <property type="evidence" value="ECO:0000318"/>
    <property type="project" value="GO_Central"/>
</dbReference>
<comment type="function">
    <text evidence="7">Component of the PeBoW complex, which is required for maturation of 28S and 5.8S ribosomal RNAs and formation of the 60S ribosome.</text>
</comment>
<dbReference type="PANTHER" id="PTHR17605">
    <property type="entry name" value="RIBOSOME BIOGENESIS PROTEIN BOP1 BLOCK OF PROLIFERATION 1 PROTEIN"/>
    <property type="match status" value="1"/>
</dbReference>
<evidence type="ECO:0000256" key="8">
    <source>
        <dbReference type="PROSITE-ProRule" id="PRU00221"/>
    </source>
</evidence>
<dbReference type="CTD" id="6751254"/>
<keyword evidence="3" id="KW-0698">rRNA processing</keyword>
<dbReference type="KEGG" id="tad:TRIADDRAFT_20780"/>
<keyword evidence="2" id="KW-0690">Ribosome biogenesis</keyword>
<feature type="non-terminal residue" evidence="10">
    <location>
        <position position="1"/>
    </location>
</feature>
<dbReference type="OMA" id="MRPAKGE"/>
<organism evidence="10 11">
    <name type="scientific">Trichoplax adhaerens</name>
    <name type="common">Trichoplax reptans</name>
    <dbReference type="NCBI Taxonomy" id="10228"/>
    <lineage>
        <taxon>Eukaryota</taxon>
        <taxon>Metazoa</taxon>
        <taxon>Placozoa</taxon>
        <taxon>Uniplacotomia</taxon>
        <taxon>Trichoplacea</taxon>
        <taxon>Trichoplacidae</taxon>
        <taxon>Trichoplax</taxon>
    </lineage>
</organism>
<dbReference type="Proteomes" id="UP000009022">
    <property type="component" value="Unassembled WGS sequence"/>
</dbReference>
<protein>
    <recommendedName>
        <fullName evidence="9">BOP1 N-terminal domain-containing protein</fullName>
    </recommendedName>
</protein>
<evidence type="ECO:0000256" key="3">
    <source>
        <dbReference type="ARBA" id="ARBA00022552"/>
    </source>
</evidence>
<feature type="domain" description="BOP1 N-terminal" evidence="9">
    <location>
        <begin position="12"/>
        <end position="267"/>
    </location>
</feature>
<sequence length="612" mass="70519">RNTVGNIPMNWYDDYPHIGYNLGGKKIPKPLKTDELDNFLKKMDDPNFWRTVTDKTTGKEIVLTDEELALIQRIQDGNFPDASYDPYQPYEDFFTREQLITPLSNKPEPKSKFIPSKWEHKRVMKIVRAIRNGWIRPRVEKDAKPQYYLLWDKEGQQKDHPMHIPAPKLKMPGSHEESYNPPPEYLPNEKEIQAWIEKDPEDRALNFLPKKYQNLRTVPAYNKFIQERFERCLDLYLCPRQKKDRIQIDPDELLPKLPKPADLQPFPSSERIVYKGHTSIVRSISLSPSGRWMVSGHDDKTVRFWDVDIGRCIKTITFEDSIMVVSWCPNPMVNLVLIACGQQVRIINPALTEDDKAKTNVTDEVIKSIPISSSQDNSAKWIMSDENSYNTGERIVIKCSNNVDCITWHNKGDYFATVHRKGGNKSVLVHQLSKARTQVPFKRCRGLVQCVQFHPNKPFMLVATQTYIRIYNLVKQQLAKKLSSGVKWISSLAVHPQGDNIIIGSYDARLCWFDVDLSTKPYKTLRQHKMAIRSVVFHKCYPLFASASDDGTVIICHGRVFNDLMQNPLIVPVKILRSHTISNDLGVLDCTFHPSEPWLLSAGADGTIRLYS</sequence>
<dbReference type="InterPro" id="IPR019775">
    <property type="entry name" value="WD40_repeat_CS"/>
</dbReference>
<evidence type="ECO:0000256" key="5">
    <source>
        <dbReference type="ARBA" id="ARBA00022737"/>
    </source>
</evidence>
<gene>
    <name evidence="10" type="ORF">TRIADDRAFT_20780</name>
</gene>
<keyword evidence="6" id="KW-0539">Nucleus</keyword>
<dbReference type="PhylomeDB" id="B3RPK2"/>
<dbReference type="STRING" id="10228.B3RPK2"/>
<evidence type="ECO:0000313" key="11">
    <source>
        <dbReference type="Proteomes" id="UP000009022"/>
    </source>
</evidence>
<dbReference type="FunCoup" id="B3RPK2">
    <property type="interactions" value="1619"/>
</dbReference>
<dbReference type="GO" id="GO:0030687">
    <property type="term" value="C:preribosome, large subunit precursor"/>
    <property type="evidence" value="ECO:0000318"/>
    <property type="project" value="GO_Central"/>
</dbReference>